<dbReference type="OMA" id="EYENINP"/>
<feature type="transmembrane region" description="Helical" evidence="6">
    <location>
        <begin position="175"/>
        <end position="196"/>
    </location>
</feature>
<dbReference type="PANTHER" id="PTHR16172">
    <property type="entry name" value="MAJOR FACILITATOR SUPERFAMILY DOMAIN-CONTAINING PROTEIN 6-LIKE"/>
    <property type="match status" value="1"/>
</dbReference>
<dbReference type="InParanoid" id="E9GJH9"/>
<gene>
    <name evidence="8" type="ORF">DAPPUDRAFT_304141</name>
</gene>
<dbReference type="KEGG" id="dpx:DAPPUDRAFT_304141"/>
<evidence type="ECO:0000256" key="1">
    <source>
        <dbReference type="ARBA" id="ARBA00004141"/>
    </source>
</evidence>
<comment type="subcellular location">
    <subcellularLocation>
        <location evidence="1">Membrane</location>
        <topology evidence="1">Multi-pass membrane protein</topology>
    </subcellularLocation>
</comment>
<feature type="transmembrane region" description="Helical" evidence="6">
    <location>
        <begin position="542"/>
        <end position="566"/>
    </location>
</feature>
<dbReference type="InterPro" id="IPR036259">
    <property type="entry name" value="MFS_trans_sf"/>
</dbReference>
<evidence type="ECO:0000256" key="5">
    <source>
        <dbReference type="ARBA" id="ARBA00023136"/>
    </source>
</evidence>
<keyword evidence="4 6" id="KW-1133">Transmembrane helix</keyword>
<dbReference type="EMBL" id="GL732547">
    <property type="protein sequence ID" value="EFX80497.1"/>
    <property type="molecule type" value="Genomic_DNA"/>
</dbReference>
<dbReference type="AlphaFoldDB" id="E9GJH9"/>
<evidence type="ECO:0000313" key="8">
    <source>
        <dbReference type="EMBL" id="EFX80497.1"/>
    </source>
</evidence>
<accession>E9GJH9</accession>
<dbReference type="OrthoDB" id="10061976at2759"/>
<dbReference type="GO" id="GO:0016020">
    <property type="term" value="C:membrane"/>
    <property type="evidence" value="ECO:0000318"/>
    <property type="project" value="GO_Central"/>
</dbReference>
<evidence type="ECO:0000256" key="2">
    <source>
        <dbReference type="ARBA" id="ARBA00005241"/>
    </source>
</evidence>
<keyword evidence="5 6" id="KW-0472">Membrane</keyword>
<evidence type="ECO:0000259" key="7">
    <source>
        <dbReference type="Pfam" id="PF12832"/>
    </source>
</evidence>
<dbReference type="HOGENOM" id="CLU_013133_3_1_1"/>
<evidence type="ECO:0000313" key="9">
    <source>
        <dbReference type="Proteomes" id="UP000000305"/>
    </source>
</evidence>
<proteinExistence type="inferred from homology"/>
<keyword evidence="9" id="KW-1185">Reference proteome</keyword>
<feature type="transmembrane region" description="Helical" evidence="6">
    <location>
        <begin position="117"/>
        <end position="137"/>
    </location>
</feature>
<dbReference type="PhylomeDB" id="E9GJH9"/>
<feature type="transmembrane region" description="Helical" evidence="6">
    <location>
        <begin position="502"/>
        <end position="522"/>
    </location>
</feature>
<name>E9GJH9_DAPPU</name>
<keyword evidence="3 6" id="KW-0812">Transmembrane</keyword>
<feature type="transmembrane region" description="Helical" evidence="6">
    <location>
        <begin position="429"/>
        <end position="457"/>
    </location>
</feature>
<feature type="transmembrane region" description="Helical" evidence="6">
    <location>
        <begin position="578"/>
        <end position="596"/>
    </location>
</feature>
<feature type="transmembrane region" description="Helical" evidence="6">
    <location>
        <begin position="149"/>
        <end position="168"/>
    </location>
</feature>
<sequence>MACQLYIAQDCSYSCDTKDNRGDPHARNHSAYLLEFCCVTCMEEISLPTDQLKNQYIYFNSWLVPKYLCFARRHNPMDENDFNENSRREHAATEGKRKGLALLIYDLKHRELIPVKVLTFILFAGIGSLFSFITIHMKSLGMTVEETGIINSVSSVAGVFAPFLLGLIADKVGNFRVMMCVLTTIVVAVSLLFVVIPVGRIPHKFPDNMTLAVGCGNETSGYRSPHPDVTNLDSTTCHLKSPKGNQRATYFPAVLEECGYVCYNQNRSQDHFDLDANPLPTQEMFDVEELPAAHFRDSVFFSQNWTLGLVCFSDEVDTCSFSSDYSTKVSLNFTFGLVPSAKSTRMFSLPLIAVDSQDEQKMKNVFCASSNRNYTFRQNHHYQDVNQTDHSNNNTVYQICKPECIVRVNRSDLCSNMAEYENINPKLTFGLYMVVRLLFDTSCGVLDLFVAASVALVNQVGGDYGFQRMFGFIGVAIFSPISGALIDYFSSDTNTQGNIRPAFYLFAGFFTIAAIVMLKINLDFKLPAKAPFREVASLLKNVELDLLLFAGFISGIASGYGIFWTFPFLEEIGGTKSLMGLSNTLQSLASIPLLIFSDCIFRKLSHPNVITICFGVGMIRLIGYSFLYDPNLCLLFEPMEAISSSLIRTSLISYANELGTTTNVASIQGLLSGITFGIGWGVSSYGGSLLIDGYGQRVTFRVLGVISFVAGFIYLLFNFLYLRPKKNRQITESNARLGLNGRIETSQ</sequence>
<dbReference type="SUPFAM" id="SSF103473">
    <property type="entry name" value="MFS general substrate transporter"/>
    <property type="match status" value="2"/>
</dbReference>
<dbReference type="Proteomes" id="UP000000305">
    <property type="component" value="Unassembled WGS sequence"/>
</dbReference>
<dbReference type="InterPro" id="IPR024989">
    <property type="entry name" value="MFS_assoc_dom"/>
</dbReference>
<feature type="transmembrane region" description="Helical" evidence="6">
    <location>
        <begin position="698"/>
        <end position="721"/>
    </location>
</feature>
<reference evidence="8 9" key="1">
    <citation type="journal article" date="2011" name="Science">
        <title>The ecoresponsive genome of Daphnia pulex.</title>
        <authorList>
            <person name="Colbourne J.K."/>
            <person name="Pfrender M.E."/>
            <person name="Gilbert D."/>
            <person name="Thomas W.K."/>
            <person name="Tucker A."/>
            <person name="Oakley T.H."/>
            <person name="Tokishita S."/>
            <person name="Aerts A."/>
            <person name="Arnold G.J."/>
            <person name="Basu M.K."/>
            <person name="Bauer D.J."/>
            <person name="Caceres C.E."/>
            <person name="Carmel L."/>
            <person name="Casola C."/>
            <person name="Choi J.H."/>
            <person name="Detter J.C."/>
            <person name="Dong Q."/>
            <person name="Dusheyko S."/>
            <person name="Eads B.D."/>
            <person name="Frohlich T."/>
            <person name="Geiler-Samerotte K.A."/>
            <person name="Gerlach D."/>
            <person name="Hatcher P."/>
            <person name="Jogdeo S."/>
            <person name="Krijgsveld J."/>
            <person name="Kriventseva E.V."/>
            <person name="Kultz D."/>
            <person name="Laforsch C."/>
            <person name="Lindquist E."/>
            <person name="Lopez J."/>
            <person name="Manak J.R."/>
            <person name="Muller J."/>
            <person name="Pangilinan J."/>
            <person name="Patwardhan R.P."/>
            <person name="Pitluck S."/>
            <person name="Pritham E.J."/>
            <person name="Rechtsteiner A."/>
            <person name="Rho M."/>
            <person name="Rogozin I.B."/>
            <person name="Sakarya O."/>
            <person name="Salamov A."/>
            <person name="Schaack S."/>
            <person name="Shapiro H."/>
            <person name="Shiga Y."/>
            <person name="Skalitzky C."/>
            <person name="Smith Z."/>
            <person name="Souvorov A."/>
            <person name="Sung W."/>
            <person name="Tang Z."/>
            <person name="Tsuchiya D."/>
            <person name="Tu H."/>
            <person name="Vos H."/>
            <person name="Wang M."/>
            <person name="Wolf Y.I."/>
            <person name="Yamagata H."/>
            <person name="Yamada T."/>
            <person name="Ye Y."/>
            <person name="Shaw J.R."/>
            <person name="Andrews J."/>
            <person name="Crease T.J."/>
            <person name="Tang H."/>
            <person name="Lucas S.M."/>
            <person name="Robertson H.M."/>
            <person name="Bork P."/>
            <person name="Koonin E.V."/>
            <person name="Zdobnov E.M."/>
            <person name="Grigoriev I.V."/>
            <person name="Lynch M."/>
            <person name="Boore J.L."/>
        </authorList>
    </citation>
    <scope>NUCLEOTIDE SEQUENCE [LARGE SCALE GENOMIC DNA]</scope>
</reference>
<dbReference type="PANTHER" id="PTHR16172:SF35">
    <property type="entry name" value="MAJOR FACILITATOR SUPERFAMILY (MFS) PROFILE DOMAIN-CONTAINING PROTEIN"/>
    <property type="match status" value="1"/>
</dbReference>
<dbReference type="Gene3D" id="1.20.1250.20">
    <property type="entry name" value="MFS general substrate transporter like domains"/>
    <property type="match status" value="3"/>
</dbReference>
<protein>
    <recommendedName>
        <fullName evidence="7">Major facilitator superfamily associated domain-containing protein</fullName>
    </recommendedName>
</protein>
<evidence type="ECO:0000256" key="6">
    <source>
        <dbReference type="SAM" id="Phobius"/>
    </source>
</evidence>
<evidence type="ECO:0000256" key="3">
    <source>
        <dbReference type="ARBA" id="ARBA00022692"/>
    </source>
</evidence>
<feature type="transmembrane region" description="Helical" evidence="6">
    <location>
        <begin position="469"/>
        <end position="490"/>
    </location>
</feature>
<dbReference type="Pfam" id="PF12832">
    <property type="entry name" value="MFS_1_like"/>
    <property type="match status" value="1"/>
</dbReference>
<organism evidence="8 9">
    <name type="scientific">Daphnia pulex</name>
    <name type="common">Water flea</name>
    <dbReference type="NCBI Taxonomy" id="6669"/>
    <lineage>
        <taxon>Eukaryota</taxon>
        <taxon>Metazoa</taxon>
        <taxon>Ecdysozoa</taxon>
        <taxon>Arthropoda</taxon>
        <taxon>Crustacea</taxon>
        <taxon>Branchiopoda</taxon>
        <taxon>Diplostraca</taxon>
        <taxon>Cladocera</taxon>
        <taxon>Anomopoda</taxon>
        <taxon>Daphniidae</taxon>
        <taxon>Daphnia</taxon>
    </lineage>
</organism>
<feature type="domain" description="Major facilitator superfamily associated" evidence="7">
    <location>
        <begin position="114"/>
        <end position="702"/>
    </location>
</feature>
<comment type="similarity">
    <text evidence="2">Belongs to the major facilitator superfamily. MFSD6 family.</text>
</comment>
<feature type="transmembrane region" description="Helical" evidence="6">
    <location>
        <begin position="608"/>
        <end position="627"/>
    </location>
</feature>
<dbReference type="eggNOG" id="KOG3762">
    <property type="taxonomic scope" value="Eukaryota"/>
</dbReference>
<evidence type="ECO:0000256" key="4">
    <source>
        <dbReference type="ARBA" id="ARBA00022989"/>
    </source>
</evidence>
<dbReference type="InterPro" id="IPR051717">
    <property type="entry name" value="MFS_MFSD6"/>
</dbReference>